<dbReference type="EMBL" id="JAPZLT010000003">
    <property type="protein sequence ID" value="MCZ7909349.1"/>
    <property type="molecule type" value="Genomic_DNA"/>
</dbReference>
<evidence type="ECO:0000313" key="2">
    <source>
        <dbReference type="EMBL" id="MCZ7909349.1"/>
    </source>
</evidence>
<reference evidence="2" key="1">
    <citation type="submission" date="2022-12" db="EMBL/GenBank/DDBJ databases">
        <title>Draft genome sequences of 22 rhizogenic Agrobacterium biovar 1 strains, the causative agent of hairy root disease.</title>
        <authorList>
            <person name="Kim N."/>
            <person name="Vargas P."/>
            <person name="Rediers H."/>
        </authorList>
    </citation>
    <scope>NUCLEOTIDE SEQUENCE</scope>
    <source>
        <strain evidence="2">ST07.17.026</strain>
    </source>
</reference>
<keyword evidence="3" id="KW-1185">Reference proteome</keyword>
<protein>
    <submittedName>
        <fullName evidence="2">DUF4031 domain-containing protein</fullName>
    </submittedName>
</protein>
<dbReference type="RefSeq" id="WP_080854272.1">
    <property type="nucleotide sequence ID" value="NZ_CP120212.1"/>
</dbReference>
<organism evidence="2 3">
    <name type="scientific">Agrobacterium leguminum</name>
    <dbReference type="NCBI Taxonomy" id="2792015"/>
    <lineage>
        <taxon>Bacteria</taxon>
        <taxon>Pseudomonadati</taxon>
        <taxon>Pseudomonadota</taxon>
        <taxon>Alphaproteobacteria</taxon>
        <taxon>Hyphomicrobiales</taxon>
        <taxon>Rhizobiaceae</taxon>
        <taxon>Rhizobium/Agrobacterium group</taxon>
        <taxon>Agrobacterium</taxon>
    </lineage>
</organism>
<feature type="domain" description="DUF4031" evidence="1">
    <location>
        <begin position="3"/>
        <end position="80"/>
    </location>
</feature>
<gene>
    <name evidence="2" type="ORF">O9X94_08525</name>
</gene>
<name>A0A9X3HK42_9HYPH</name>
<comment type="caution">
    <text evidence="2">The sequence shown here is derived from an EMBL/GenBank/DDBJ whole genome shotgun (WGS) entry which is preliminary data.</text>
</comment>
<accession>A0A9X3HK42</accession>
<proteinExistence type="predicted"/>
<sequence>MAVYVDDARHKFGNMVMCHLWADTDAELLAMVDKIGVQRKWIQGHKTLSFGKHRDASWVHFDIALSKKALAIAAGAILTDKFGPVVHTSRLQIAWGNANDRRDVVERAEAMIHRIEKLRAGRGMIAETSHSKGLPA</sequence>
<dbReference type="AlphaFoldDB" id="A0A9X3HK42"/>
<dbReference type="Pfam" id="PF13223">
    <property type="entry name" value="DUF4031"/>
    <property type="match status" value="1"/>
</dbReference>
<evidence type="ECO:0000313" key="3">
    <source>
        <dbReference type="Proteomes" id="UP001151309"/>
    </source>
</evidence>
<evidence type="ECO:0000259" key="1">
    <source>
        <dbReference type="Pfam" id="PF13223"/>
    </source>
</evidence>
<dbReference type="Proteomes" id="UP001151309">
    <property type="component" value="Unassembled WGS sequence"/>
</dbReference>
<dbReference type="InterPro" id="IPR025109">
    <property type="entry name" value="DUF4031"/>
</dbReference>